<dbReference type="Gene3D" id="3.40.430.10">
    <property type="entry name" value="Dihydrofolate Reductase, subunit A"/>
    <property type="match status" value="1"/>
</dbReference>
<dbReference type="GO" id="GO:0004146">
    <property type="term" value="F:dihydrofolate reductase activity"/>
    <property type="evidence" value="ECO:0007669"/>
    <property type="project" value="UniProtKB-EC"/>
</dbReference>
<name>A0ABU4R9P0_9FLAO</name>
<dbReference type="Pfam" id="PF00186">
    <property type="entry name" value="DHFR_1"/>
    <property type="match status" value="1"/>
</dbReference>
<comment type="caution">
    <text evidence="2">The sequence shown here is derived from an EMBL/GenBank/DDBJ whole genome shotgun (WGS) entry which is preliminary data.</text>
</comment>
<evidence type="ECO:0000259" key="1">
    <source>
        <dbReference type="PROSITE" id="PS51330"/>
    </source>
</evidence>
<dbReference type="EC" id="1.5.1.3" evidence="2"/>
<dbReference type="InterPro" id="IPR001796">
    <property type="entry name" value="DHFR_dom"/>
</dbReference>
<keyword evidence="3" id="KW-1185">Reference proteome</keyword>
<accession>A0ABU4R9P0</accession>
<evidence type="ECO:0000313" key="3">
    <source>
        <dbReference type="Proteomes" id="UP001273350"/>
    </source>
</evidence>
<feature type="domain" description="DHFR" evidence="1">
    <location>
        <begin position="1"/>
        <end position="140"/>
    </location>
</feature>
<dbReference type="RefSeq" id="WP_255663326.1">
    <property type="nucleotide sequence ID" value="NZ_CP087134.1"/>
</dbReference>
<dbReference type="EMBL" id="JAWXVI010000004">
    <property type="protein sequence ID" value="MDX6189291.1"/>
    <property type="molecule type" value="Genomic_DNA"/>
</dbReference>
<dbReference type="PROSITE" id="PS51330">
    <property type="entry name" value="DHFR_2"/>
    <property type="match status" value="1"/>
</dbReference>
<dbReference type="SUPFAM" id="SSF53597">
    <property type="entry name" value="Dihydrofolate reductase-like"/>
    <property type="match status" value="1"/>
</dbReference>
<gene>
    <name evidence="2" type="ORF">SGQ83_08040</name>
</gene>
<dbReference type="InterPro" id="IPR024072">
    <property type="entry name" value="DHFR-like_dom_sf"/>
</dbReference>
<evidence type="ECO:0000313" key="2">
    <source>
        <dbReference type="EMBL" id="MDX6189291.1"/>
    </source>
</evidence>
<reference evidence="2 3" key="1">
    <citation type="submission" date="2023-11" db="EMBL/GenBank/DDBJ databases">
        <title>Unpublished Manusciprt.</title>
        <authorList>
            <person name="Saticioglu I.B."/>
            <person name="Ay H."/>
            <person name="Ajmi N."/>
            <person name="Altun S."/>
            <person name="Duman M."/>
        </authorList>
    </citation>
    <scope>NUCLEOTIDE SEQUENCE [LARGE SCALE GENOMIC DNA]</scope>
    <source>
        <strain evidence="2 3">Fl-318</strain>
    </source>
</reference>
<keyword evidence="2" id="KW-0560">Oxidoreductase</keyword>
<organism evidence="2 3">
    <name type="scientific">Flavobacterium cupriresistens</name>
    <dbReference type="NCBI Taxonomy" id="2893885"/>
    <lineage>
        <taxon>Bacteria</taxon>
        <taxon>Pseudomonadati</taxon>
        <taxon>Bacteroidota</taxon>
        <taxon>Flavobacteriia</taxon>
        <taxon>Flavobacteriales</taxon>
        <taxon>Flavobacteriaceae</taxon>
        <taxon>Flavobacterium</taxon>
    </lineage>
</organism>
<proteinExistence type="predicted"/>
<sequence length="140" mass="15645">MGYFVEQANLKGNLILGRKTYEVMQQFPGGLKAFFPNVEIVLMSHSKISAEGFTVVNNPEEAINYLSEKGFKEIIVGGGVQVYNEFLDRELVTDVYFNFVPMIIGNGGIIGNSDELNTKFKIVDNKLLTKNIAQIHLVKI</sequence>
<dbReference type="Proteomes" id="UP001273350">
    <property type="component" value="Unassembled WGS sequence"/>
</dbReference>
<protein>
    <submittedName>
        <fullName evidence="2">Dihydrofolate reductase</fullName>
        <ecNumber evidence="2">1.5.1.3</ecNumber>
    </submittedName>
</protein>